<feature type="region of interest" description="Disordered" evidence="7">
    <location>
        <begin position="684"/>
        <end position="711"/>
    </location>
</feature>
<keyword evidence="11" id="KW-1185">Reference proteome</keyword>
<protein>
    <recommendedName>
        <fullName evidence="9">Kinesin motor domain-containing protein</fullName>
    </recommendedName>
</protein>
<accession>A0A4V5N5I7</accession>
<dbReference type="GO" id="GO:0003777">
    <property type="term" value="F:microtubule motor activity"/>
    <property type="evidence" value="ECO:0007669"/>
    <property type="project" value="InterPro"/>
</dbReference>
<reference evidence="10 11" key="1">
    <citation type="submission" date="2017-03" db="EMBL/GenBank/DDBJ databases">
        <title>Genomes of endolithic fungi from Antarctica.</title>
        <authorList>
            <person name="Coleine C."/>
            <person name="Masonjones S."/>
            <person name="Stajich J.E."/>
        </authorList>
    </citation>
    <scope>NUCLEOTIDE SEQUENCE [LARGE SCALE GENOMIC DNA]</scope>
    <source>
        <strain evidence="10 11">CCFEE 6315</strain>
    </source>
</reference>
<comment type="similarity">
    <text evidence="5">Belongs to the TRAFAC class myosin-kinesin ATPase superfamily. Kinesin family.</text>
</comment>
<feature type="coiled-coil region" evidence="6">
    <location>
        <begin position="497"/>
        <end position="545"/>
    </location>
</feature>
<keyword evidence="2 5" id="KW-0547">Nucleotide-binding</keyword>
<evidence type="ECO:0000256" key="4">
    <source>
        <dbReference type="ARBA" id="ARBA00023175"/>
    </source>
</evidence>
<feature type="domain" description="Kinesin motor" evidence="9">
    <location>
        <begin position="10"/>
        <end position="457"/>
    </location>
</feature>
<evidence type="ECO:0000256" key="3">
    <source>
        <dbReference type="ARBA" id="ARBA00022840"/>
    </source>
</evidence>
<feature type="region of interest" description="Disordered" evidence="7">
    <location>
        <begin position="1227"/>
        <end position="1250"/>
    </location>
</feature>
<evidence type="ECO:0000256" key="7">
    <source>
        <dbReference type="SAM" id="MobiDB-lite"/>
    </source>
</evidence>
<dbReference type="GO" id="GO:0005874">
    <property type="term" value="C:microtubule"/>
    <property type="evidence" value="ECO:0007669"/>
    <property type="project" value="UniProtKB-KW"/>
</dbReference>
<keyword evidence="6" id="KW-0175">Coiled coil</keyword>
<dbReference type="GO" id="GO:0008017">
    <property type="term" value="F:microtubule binding"/>
    <property type="evidence" value="ECO:0007669"/>
    <property type="project" value="InterPro"/>
</dbReference>
<dbReference type="InterPro" id="IPR027417">
    <property type="entry name" value="P-loop_NTPase"/>
</dbReference>
<evidence type="ECO:0000256" key="6">
    <source>
        <dbReference type="SAM" id="Coils"/>
    </source>
</evidence>
<dbReference type="SMART" id="SM00129">
    <property type="entry name" value="KISc"/>
    <property type="match status" value="1"/>
</dbReference>
<dbReference type="GO" id="GO:0007018">
    <property type="term" value="P:microtubule-based movement"/>
    <property type="evidence" value="ECO:0007669"/>
    <property type="project" value="InterPro"/>
</dbReference>
<evidence type="ECO:0000256" key="2">
    <source>
        <dbReference type="ARBA" id="ARBA00022741"/>
    </source>
</evidence>
<dbReference type="SUPFAM" id="SSF52540">
    <property type="entry name" value="P-loop containing nucleoside triphosphate hydrolases"/>
    <property type="match status" value="1"/>
</dbReference>
<dbReference type="PRINTS" id="PR00380">
    <property type="entry name" value="KINESINHEAVY"/>
</dbReference>
<dbReference type="EMBL" id="NAJL01000006">
    <property type="protein sequence ID" value="TKA31999.1"/>
    <property type="molecule type" value="Genomic_DNA"/>
</dbReference>
<dbReference type="Proteomes" id="UP000308549">
    <property type="component" value="Unassembled WGS sequence"/>
</dbReference>
<evidence type="ECO:0000313" key="11">
    <source>
        <dbReference type="Proteomes" id="UP000308549"/>
    </source>
</evidence>
<evidence type="ECO:0000256" key="8">
    <source>
        <dbReference type="SAM" id="Phobius"/>
    </source>
</evidence>
<comment type="caution">
    <text evidence="10">The sequence shown here is derived from an EMBL/GenBank/DDBJ whole genome shotgun (WGS) entry which is preliminary data.</text>
</comment>
<dbReference type="GO" id="GO:0005871">
    <property type="term" value="C:kinesin complex"/>
    <property type="evidence" value="ECO:0007669"/>
    <property type="project" value="TreeGrafter"/>
</dbReference>
<evidence type="ECO:0000256" key="5">
    <source>
        <dbReference type="PROSITE-ProRule" id="PRU00283"/>
    </source>
</evidence>
<sequence>MDHQKPSAALFDVFLRLRPSPAVDKERFLDVEETHAQQLPTHITIKPPADDKRKRAIERFAFTRVFEEHAGQRELFERSGVLSILEGVLGQPGREGRDGLVATLGVTGSGKSHTILGSKSQRGLTQLTLDVLFQQTANRLVDADVSPSAFSSLCRADVSEGHLLPAANFMDSIYYGDGPSHSRAATPAMESSFLSAPSTSRRNMPRVSALPSYPSVDDVDIAIDRDAEYAVVVSMYEVHNDRIFDLLTSASSSNKQQQAKRRALLFKSTEMSPDRKVVAGLKKIVCSTLEEALLVLETGLTERRVAGTGSNAASSRSHGFFNIEVKKRVRSTRGLPISGPWTSSTLTVVDLAGSERARTAKTAGATLAEAGKINESLMYLGQCMQMQADHAQGVSGTSLVPFRQCKLTELLFSNTLGASGRGLKQPQKAVMIVTADPLGDFNATSQILRYSALAREVTVPRVPSVTSQILSSTTTAKHGAGGYFSGRSTPSAAQEELEQALATIAQLRSELEISQLLLQEETHRRQEAEASWKVAETKIDEVEAEVREEVWNEFESKLAQEQRRWRAARDAELDAQDQHMDRKLELLTQGMTIYEDETADKENAWSAGNDEVHDVSSFAPGGMGHGAKVQRLTEVEQENMMLRERLANAEREREVQRSPIIGLSSASRYSIVVVAVAVAAAMSSPSGRTPSVSSSSGTPSNGKRPLDPLTRTALRYTISPREYELLHEYLISRAPQRVQKRTPKPTRYEKITRGDSEGGDYNVSAVRAAFRVFVASYVGLQSWELVVKKLASRRSTATQQVTAKVEDVSQKHSNARYASSFALMLLFHRLLHRFFQRLRASLLEEGAGPFRRRNPRTSQLLTGRYAPAVGASLAGCFLGVAPSDQMRVTIAIYLFTRSLEFGYNALEESGSLWKSEAQGGKGKPWWFGSWMIMPLACGQLLHAFVFDRECFPEAYGRFILGRSPEYIQLRPSTYTAGAEGKPWPGTFDIVDGLAELSKLRWPPFVSPILFPKSKDIIPATSGLGKVSPITAPAHPGIKNTSCALLHPHDPSCARTYLKYWLKAFPSVAKFFAMIYGAFALLAYKSLLKSPLPFVNRLSERILRMSVFITGAIGTSWGSICLFSNYLPRSTLPTQRWFLGGFLGGFWAFAARYHERSNFLYSARLSIDSAYKVGKKRGWWRGLRNGDVMVFVASLALLNVVYEARSSAVRGPMIRKAVSSVRGDGWIDKEATKESDPQGAKEVEEEEKKDM</sequence>
<dbReference type="PANTHER" id="PTHR24115">
    <property type="entry name" value="KINESIN-RELATED"/>
    <property type="match status" value="1"/>
</dbReference>
<dbReference type="PROSITE" id="PS50067">
    <property type="entry name" value="KINESIN_MOTOR_2"/>
    <property type="match status" value="1"/>
</dbReference>
<proteinExistence type="inferred from homology"/>
<dbReference type="AlphaFoldDB" id="A0A4V5N5I7"/>
<dbReference type="InterPro" id="IPR019821">
    <property type="entry name" value="Kinesin_motor_CS"/>
</dbReference>
<feature type="compositionally biased region" description="Low complexity" evidence="7">
    <location>
        <begin position="684"/>
        <end position="700"/>
    </location>
</feature>
<feature type="transmembrane region" description="Helical" evidence="8">
    <location>
        <begin position="1104"/>
        <end position="1124"/>
    </location>
</feature>
<keyword evidence="3 5" id="KW-0067">ATP-binding</keyword>
<dbReference type="PANTHER" id="PTHR24115:SF1008">
    <property type="entry name" value="KINESIN-LIKE PROTEIN SUBITO"/>
    <property type="match status" value="1"/>
</dbReference>
<dbReference type="OrthoDB" id="291792at2759"/>
<dbReference type="Gene3D" id="3.40.850.10">
    <property type="entry name" value="Kinesin motor domain"/>
    <property type="match status" value="1"/>
</dbReference>
<dbReference type="InterPro" id="IPR027640">
    <property type="entry name" value="Kinesin-like_fam"/>
</dbReference>
<feature type="binding site" evidence="5">
    <location>
        <begin position="105"/>
        <end position="112"/>
    </location>
    <ligand>
        <name>ATP</name>
        <dbReference type="ChEBI" id="CHEBI:30616"/>
    </ligand>
</feature>
<dbReference type="GO" id="GO:0005634">
    <property type="term" value="C:nucleus"/>
    <property type="evidence" value="ECO:0007669"/>
    <property type="project" value="TreeGrafter"/>
</dbReference>
<dbReference type="Pfam" id="PF00225">
    <property type="entry name" value="Kinesin"/>
    <property type="match status" value="1"/>
</dbReference>
<name>A0A4V5N5I7_9PEZI</name>
<dbReference type="InterPro" id="IPR036961">
    <property type="entry name" value="Kinesin_motor_dom_sf"/>
</dbReference>
<keyword evidence="8" id="KW-1133">Transmembrane helix</keyword>
<evidence type="ECO:0000313" key="10">
    <source>
        <dbReference type="EMBL" id="TKA31999.1"/>
    </source>
</evidence>
<dbReference type="GO" id="GO:0016887">
    <property type="term" value="F:ATP hydrolysis activity"/>
    <property type="evidence" value="ECO:0007669"/>
    <property type="project" value="TreeGrafter"/>
</dbReference>
<dbReference type="FunFam" id="3.40.850.10:FF:000091">
    <property type="entry name" value="Kinesin family protein"/>
    <property type="match status" value="1"/>
</dbReference>
<evidence type="ECO:0000259" key="9">
    <source>
        <dbReference type="PROSITE" id="PS50067"/>
    </source>
</evidence>
<gene>
    <name evidence="10" type="ORF">B0A50_01244</name>
</gene>
<dbReference type="InterPro" id="IPR001752">
    <property type="entry name" value="Kinesin_motor_dom"/>
</dbReference>
<organism evidence="10 11">
    <name type="scientific">Salinomyces thailandicus</name>
    <dbReference type="NCBI Taxonomy" id="706561"/>
    <lineage>
        <taxon>Eukaryota</taxon>
        <taxon>Fungi</taxon>
        <taxon>Dikarya</taxon>
        <taxon>Ascomycota</taxon>
        <taxon>Pezizomycotina</taxon>
        <taxon>Dothideomycetes</taxon>
        <taxon>Dothideomycetidae</taxon>
        <taxon>Mycosphaerellales</taxon>
        <taxon>Teratosphaeriaceae</taxon>
        <taxon>Salinomyces</taxon>
    </lineage>
</organism>
<feature type="transmembrane region" description="Helical" evidence="8">
    <location>
        <begin position="1059"/>
        <end position="1083"/>
    </location>
</feature>
<keyword evidence="4 5" id="KW-0505">Motor protein</keyword>
<dbReference type="PROSITE" id="PS00411">
    <property type="entry name" value="KINESIN_MOTOR_1"/>
    <property type="match status" value="1"/>
</dbReference>
<feature type="transmembrane region" description="Helical" evidence="8">
    <location>
        <begin position="1136"/>
        <end position="1153"/>
    </location>
</feature>
<keyword evidence="8" id="KW-0472">Membrane</keyword>
<evidence type="ECO:0000256" key="1">
    <source>
        <dbReference type="ARBA" id="ARBA00022701"/>
    </source>
</evidence>
<keyword evidence="1" id="KW-0493">Microtubule</keyword>
<keyword evidence="8" id="KW-0812">Transmembrane</keyword>
<dbReference type="GO" id="GO:0005524">
    <property type="term" value="F:ATP binding"/>
    <property type="evidence" value="ECO:0007669"/>
    <property type="project" value="UniProtKB-UniRule"/>
</dbReference>